<accession>A0A5N5KGZ1</accession>
<dbReference type="SUPFAM" id="SSF53098">
    <property type="entry name" value="Ribonuclease H-like"/>
    <property type="match status" value="1"/>
</dbReference>
<dbReference type="GO" id="GO:0005730">
    <property type="term" value="C:nucleolus"/>
    <property type="evidence" value="ECO:0007669"/>
    <property type="project" value="TreeGrafter"/>
</dbReference>
<dbReference type="Pfam" id="PF00570">
    <property type="entry name" value="HRDC"/>
    <property type="match status" value="1"/>
</dbReference>
<evidence type="ECO:0000256" key="7">
    <source>
        <dbReference type="ARBA" id="ARBA00023242"/>
    </source>
</evidence>
<dbReference type="GO" id="GO:0071040">
    <property type="term" value="P:nuclear polyadenylation-dependent antisense transcript catabolic process"/>
    <property type="evidence" value="ECO:0007669"/>
    <property type="project" value="TreeGrafter"/>
</dbReference>
<keyword evidence="5" id="KW-0271">Exosome</keyword>
<evidence type="ECO:0000256" key="3">
    <source>
        <dbReference type="ARBA" id="ARBA00022722"/>
    </source>
</evidence>
<feature type="compositionally biased region" description="Acidic residues" evidence="9">
    <location>
        <begin position="10"/>
        <end position="19"/>
    </location>
</feature>
<evidence type="ECO:0000259" key="10">
    <source>
        <dbReference type="PROSITE" id="PS50967"/>
    </source>
</evidence>
<comment type="similarity">
    <text evidence="8">Belongs to the exosome component 10/RRP6 family.</text>
</comment>
<dbReference type="SUPFAM" id="SSF47819">
    <property type="entry name" value="HRDC-like"/>
    <property type="match status" value="1"/>
</dbReference>
<dbReference type="Pfam" id="PF01612">
    <property type="entry name" value="DNA_pol_A_exo1"/>
    <property type="match status" value="1"/>
</dbReference>
<dbReference type="CDD" id="cd06147">
    <property type="entry name" value="Rrp6p_like_exo"/>
    <property type="match status" value="1"/>
</dbReference>
<dbReference type="GO" id="GO:0000467">
    <property type="term" value="P:exonucleolytic trimming to generate mature 3'-end of 5.8S rRNA from tricistronic rRNA transcript (SSU-rRNA, 5.8S rRNA, LSU-rRNA)"/>
    <property type="evidence" value="ECO:0007669"/>
    <property type="project" value="InterPro"/>
</dbReference>
<dbReference type="Gene3D" id="1.10.150.80">
    <property type="entry name" value="HRDC domain"/>
    <property type="match status" value="1"/>
</dbReference>
<evidence type="ECO:0000256" key="6">
    <source>
        <dbReference type="ARBA" id="ARBA00022839"/>
    </source>
</evidence>
<dbReference type="GO" id="GO:0071036">
    <property type="term" value="P:nuclear polyadenylation-dependent snoRNA catabolic process"/>
    <property type="evidence" value="ECO:0007669"/>
    <property type="project" value="TreeGrafter"/>
</dbReference>
<dbReference type="InterPro" id="IPR012588">
    <property type="entry name" value="Exosome-assoc_fac_Rrp6_N"/>
</dbReference>
<dbReference type="EMBL" id="VDCV01000013">
    <property type="protein sequence ID" value="KAB5529605.1"/>
    <property type="molecule type" value="Genomic_DNA"/>
</dbReference>
<dbReference type="InterPro" id="IPR044876">
    <property type="entry name" value="HRDC_dom_sf"/>
</dbReference>
<evidence type="ECO:0000256" key="2">
    <source>
        <dbReference type="ARBA" id="ARBA00022552"/>
    </source>
</evidence>
<dbReference type="SMART" id="SM00341">
    <property type="entry name" value="HRDC"/>
    <property type="match status" value="1"/>
</dbReference>
<dbReference type="Proteomes" id="UP000326939">
    <property type="component" value="Chromosome 13"/>
</dbReference>
<dbReference type="InterPro" id="IPR049559">
    <property type="entry name" value="Rrp6p-like_exo"/>
</dbReference>
<dbReference type="GO" id="GO:0000176">
    <property type="term" value="C:nuclear exosome (RNase complex)"/>
    <property type="evidence" value="ECO:0007669"/>
    <property type="project" value="InterPro"/>
</dbReference>
<dbReference type="GO" id="GO:0071044">
    <property type="term" value="P:histone mRNA catabolic process"/>
    <property type="evidence" value="ECO:0007669"/>
    <property type="project" value="TreeGrafter"/>
</dbReference>
<evidence type="ECO:0000313" key="11">
    <source>
        <dbReference type="EMBL" id="KAB5529605.1"/>
    </source>
</evidence>
<evidence type="ECO:0000256" key="4">
    <source>
        <dbReference type="ARBA" id="ARBA00022801"/>
    </source>
</evidence>
<keyword evidence="12" id="KW-1185">Reference proteome</keyword>
<comment type="subcellular location">
    <subcellularLocation>
        <location evidence="1">Nucleus</location>
    </subcellularLocation>
</comment>
<dbReference type="InterPro" id="IPR012337">
    <property type="entry name" value="RNaseH-like_sf"/>
</dbReference>
<dbReference type="PANTHER" id="PTHR12124">
    <property type="entry name" value="POLYMYOSITIS/SCLERODERMA AUTOANTIGEN-RELATED"/>
    <property type="match status" value="1"/>
</dbReference>
<feature type="region of interest" description="Disordered" evidence="9">
    <location>
        <begin position="1"/>
        <end position="29"/>
    </location>
</feature>
<name>A0A5N5KGZ1_9ROSI</name>
<dbReference type="InterPro" id="IPR010997">
    <property type="entry name" value="HRDC-like_sf"/>
</dbReference>
<dbReference type="PANTHER" id="PTHR12124:SF47">
    <property type="entry name" value="EXOSOME COMPONENT 10"/>
    <property type="match status" value="1"/>
</dbReference>
<evidence type="ECO:0000256" key="8">
    <source>
        <dbReference type="ARBA" id="ARBA00043957"/>
    </source>
</evidence>
<keyword evidence="4" id="KW-0378">Hydrolase</keyword>
<dbReference type="GO" id="GO:0071037">
    <property type="term" value="P:nuclear polyadenylation-dependent snRNA catabolic process"/>
    <property type="evidence" value="ECO:0007669"/>
    <property type="project" value="TreeGrafter"/>
</dbReference>
<protein>
    <recommendedName>
        <fullName evidence="10">HRDC domain-containing protein</fullName>
    </recommendedName>
</protein>
<dbReference type="AlphaFoldDB" id="A0A5N5KGZ1"/>
<organism evidence="11 12">
    <name type="scientific">Salix brachista</name>
    <dbReference type="NCBI Taxonomy" id="2182728"/>
    <lineage>
        <taxon>Eukaryota</taxon>
        <taxon>Viridiplantae</taxon>
        <taxon>Streptophyta</taxon>
        <taxon>Embryophyta</taxon>
        <taxon>Tracheophyta</taxon>
        <taxon>Spermatophyta</taxon>
        <taxon>Magnoliopsida</taxon>
        <taxon>eudicotyledons</taxon>
        <taxon>Gunneridae</taxon>
        <taxon>Pentapetalae</taxon>
        <taxon>rosids</taxon>
        <taxon>fabids</taxon>
        <taxon>Malpighiales</taxon>
        <taxon>Salicaceae</taxon>
        <taxon>Saliceae</taxon>
        <taxon>Salix</taxon>
    </lineage>
</organism>
<evidence type="ECO:0000256" key="5">
    <source>
        <dbReference type="ARBA" id="ARBA00022835"/>
    </source>
</evidence>
<evidence type="ECO:0000256" key="9">
    <source>
        <dbReference type="SAM" id="MobiDB-lite"/>
    </source>
</evidence>
<sequence length="953" mass="106173">MTQNDANMVETEEEEEEESPKESQSLHTLTATQLSSSVSNLSASSRAIPSNKDFHFYCNFDEFKIPIQEIAAKSQSLLESIGSSSSNHIFKDKLQFPADVDIDEAYDWLVNINDEILERFDASIDDFKRAREETGRVAGVDREDGFQLVLGKKNKKSMIKTMSDDSVSCAGGDSGVKVAENKKWILGNKAKVPFHIPTIRKPQEEHNILVYNSNKAFDHVWLERSEDGTRVIHPLERLSVLDFMDTSIGDVEPAPPLPIESTAFKLVEEVKDLKELAAKLRGANEFAVDLEHNQYRSFQGLTCLMQISTRTEDFIIDTLKLRIHVGPYLREVFKDPAKRKVMHGADRDIVWLQRDFGIYICNLFDTGQASRVLKLERNSLEHLLHHFCGVTAKKEYQNADWRLRPLPDEMIRLLLGNKMGYESLDTLCEVFVACSYLSVLLPSLSFALYAREDTHYLLHIYDLMRDLLLSKPNDNENADPPLLEVYNRSYDVCMQLYEKELLTENSYLNMYGLPIAGFNAQQLAIVAGLYEWRDAIARAEDESTGYILPNKTLLEIAKEMPVTSSQLRRLMKSKHSYIERHLSSIVSIIRHSMQTSAAFEAAVQHLKERHMETKALQEEIEVNNGSEAQSIRGGNGMNSNVAACHETSAQLEKGLLKQRSGVVELGRGGQGSSAKHHHGENGEVNTGFSSYISDTSPTAKVAGATVQALKKPSGAFGALLGGAAAKRKLDSGKKVKEEIKLEKIRSSVNLPFHSFMGINEPPKLAVEEPVAVSEISHPEESLDVPVTGSSLQDIIILDDDSDMEQNTQIAEPDRDDSKTTSVKGDGKSSGAALETDEGEEPVSLADLSMSFEKCFPPSNQNKKTTEAEKTGEPSGGLKLKPFDYATALRFNEDPAHRSKVGRAKNQRGGLDSVGTTKSSTGARMQREEETGEFRQGRRRQAFPATGNRSATFR</sequence>
<feature type="compositionally biased region" description="Polar residues" evidence="9">
    <location>
        <begin position="913"/>
        <end position="922"/>
    </location>
</feature>
<evidence type="ECO:0000256" key="1">
    <source>
        <dbReference type="ARBA" id="ARBA00004123"/>
    </source>
</evidence>
<dbReference type="InterPro" id="IPR036397">
    <property type="entry name" value="RNaseH_sf"/>
</dbReference>
<keyword evidence="3" id="KW-0540">Nuclease</keyword>
<keyword evidence="6" id="KW-0269">Exonuclease</keyword>
<evidence type="ECO:0000313" key="12">
    <source>
        <dbReference type="Proteomes" id="UP000326939"/>
    </source>
</evidence>
<dbReference type="PROSITE" id="PS50967">
    <property type="entry name" value="HRDC"/>
    <property type="match status" value="1"/>
</dbReference>
<feature type="region of interest" description="Disordered" evidence="9">
    <location>
        <begin position="807"/>
        <end position="953"/>
    </location>
</feature>
<comment type="caution">
    <text evidence="11">The sequence shown here is derived from an EMBL/GenBank/DDBJ whole genome shotgun (WGS) entry which is preliminary data.</text>
</comment>
<dbReference type="GO" id="GO:0000166">
    <property type="term" value="F:nucleotide binding"/>
    <property type="evidence" value="ECO:0007669"/>
    <property type="project" value="InterPro"/>
</dbReference>
<dbReference type="SMART" id="SM00474">
    <property type="entry name" value="35EXOc"/>
    <property type="match status" value="1"/>
</dbReference>
<gene>
    <name evidence="11" type="ORF">DKX38_019686</name>
</gene>
<dbReference type="GO" id="GO:0003727">
    <property type="term" value="F:single-stranded RNA binding"/>
    <property type="evidence" value="ECO:0007669"/>
    <property type="project" value="TreeGrafter"/>
</dbReference>
<reference evidence="12" key="1">
    <citation type="journal article" date="2019" name="Gigascience">
        <title>De novo genome assembly of the endangered Acer yangbiense, a plant species with extremely small populations endemic to Yunnan Province, China.</title>
        <authorList>
            <person name="Yang J."/>
            <person name="Wariss H.M."/>
            <person name="Tao L."/>
            <person name="Zhang R."/>
            <person name="Yun Q."/>
            <person name="Hollingsworth P."/>
            <person name="Dao Z."/>
            <person name="Luo G."/>
            <person name="Guo H."/>
            <person name="Ma Y."/>
            <person name="Sun W."/>
        </authorList>
    </citation>
    <scope>NUCLEOTIDE SEQUENCE [LARGE SCALE GENOMIC DNA]</scope>
    <source>
        <strain evidence="12">cv. br00</strain>
    </source>
</reference>
<keyword evidence="2" id="KW-0698">rRNA processing</keyword>
<dbReference type="Gene3D" id="3.30.420.10">
    <property type="entry name" value="Ribonuclease H-like superfamily/Ribonuclease H"/>
    <property type="match status" value="1"/>
</dbReference>
<feature type="compositionally biased region" description="Basic and acidic residues" evidence="9">
    <location>
        <begin position="924"/>
        <end position="935"/>
    </location>
</feature>
<keyword evidence="7" id="KW-0539">Nucleus</keyword>
<dbReference type="GO" id="GO:0071038">
    <property type="term" value="P:TRAMP-dependent tRNA surveillance pathway"/>
    <property type="evidence" value="ECO:0007669"/>
    <property type="project" value="TreeGrafter"/>
</dbReference>
<dbReference type="InterPro" id="IPR045092">
    <property type="entry name" value="Rrp6-like"/>
</dbReference>
<dbReference type="Pfam" id="PF08066">
    <property type="entry name" value="PMC2NT"/>
    <property type="match status" value="1"/>
</dbReference>
<dbReference type="GO" id="GO:0071035">
    <property type="term" value="P:nuclear polyadenylation-dependent rRNA catabolic process"/>
    <property type="evidence" value="ECO:0007669"/>
    <property type="project" value="TreeGrafter"/>
</dbReference>
<dbReference type="GO" id="GO:0000175">
    <property type="term" value="F:3'-5'-RNA exonuclease activity"/>
    <property type="evidence" value="ECO:0007669"/>
    <property type="project" value="InterPro"/>
</dbReference>
<proteinExistence type="inferred from homology"/>
<dbReference type="InterPro" id="IPR002121">
    <property type="entry name" value="HRDC_dom"/>
</dbReference>
<dbReference type="GO" id="GO:0071039">
    <property type="term" value="P:nuclear polyadenylation-dependent CUT catabolic process"/>
    <property type="evidence" value="ECO:0007669"/>
    <property type="project" value="TreeGrafter"/>
</dbReference>
<dbReference type="FunFam" id="1.10.150.80:FF:000001">
    <property type="entry name" value="Putative exosome component 10"/>
    <property type="match status" value="1"/>
</dbReference>
<dbReference type="GO" id="GO:0071051">
    <property type="term" value="P:poly(A)-dependent snoRNA 3'-end processing"/>
    <property type="evidence" value="ECO:0007669"/>
    <property type="project" value="TreeGrafter"/>
</dbReference>
<dbReference type="InterPro" id="IPR002562">
    <property type="entry name" value="3'-5'_exonuclease_dom"/>
</dbReference>
<feature type="domain" description="HRDC" evidence="10">
    <location>
        <begin position="519"/>
        <end position="599"/>
    </location>
</feature>